<proteinExistence type="inferred from homology"/>
<evidence type="ECO:0000256" key="1">
    <source>
        <dbReference type="ARBA" id="ARBA00004651"/>
    </source>
</evidence>
<keyword evidence="6 8" id="KW-1133">Transmembrane helix</keyword>
<dbReference type="GO" id="GO:0022857">
    <property type="term" value="F:transmembrane transporter activity"/>
    <property type="evidence" value="ECO:0007669"/>
    <property type="project" value="InterPro"/>
</dbReference>
<keyword evidence="5 8" id="KW-0812">Transmembrane</keyword>
<dbReference type="GO" id="GO:0033214">
    <property type="term" value="P:siderophore-iron import into cell"/>
    <property type="evidence" value="ECO:0007669"/>
    <property type="project" value="TreeGrafter"/>
</dbReference>
<feature type="transmembrane region" description="Helical" evidence="8">
    <location>
        <begin position="275"/>
        <end position="303"/>
    </location>
</feature>
<dbReference type="InterPro" id="IPR037294">
    <property type="entry name" value="ABC_BtuC-like"/>
</dbReference>
<feature type="transmembrane region" description="Helical" evidence="8">
    <location>
        <begin position="156"/>
        <end position="175"/>
    </location>
</feature>
<evidence type="ECO:0000256" key="4">
    <source>
        <dbReference type="ARBA" id="ARBA00022475"/>
    </source>
</evidence>
<evidence type="ECO:0000256" key="2">
    <source>
        <dbReference type="ARBA" id="ARBA00007935"/>
    </source>
</evidence>
<dbReference type="GO" id="GO:0005886">
    <property type="term" value="C:plasma membrane"/>
    <property type="evidence" value="ECO:0007669"/>
    <property type="project" value="UniProtKB-SubCell"/>
</dbReference>
<evidence type="ECO:0000256" key="3">
    <source>
        <dbReference type="ARBA" id="ARBA00022448"/>
    </source>
</evidence>
<dbReference type="CDD" id="cd06550">
    <property type="entry name" value="TM_ABC_iron-siderophores_like"/>
    <property type="match status" value="1"/>
</dbReference>
<comment type="caution">
    <text evidence="9">The sequence shown here is derived from an EMBL/GenBank/DDBJ whole genome shotgun (WGS) entry which is preliminary data.</text>
</comment>
<keyword evidence="3" id="KW-0813">Transport</keyword>
<evidence type="ECO:0000313" key="9">
    <source>
        <dbReference type="EMBL" id="MYC95972.1"/>
    </source>
</evidence>
<feature type="transmembrane region" description="Helical" evidence="8">
    <location>
        <begin position="344"/>
        <end position="363"/>
    </location>
</feature>
<gene>
    <name evidence="9" type="ORF">F4X14_13510</name>
</gene>
<comment type="subcellular location">
    <subcellularLocation>
        <location evidence="1">Cell membrane</location>
        <topology evidence="1">Multi-pass membrane protein</topology>
    </subcellularLocation>
</comment>
<feature type="transmembrane region" description="Helical" evidence="8">
    <location>
        <begin position="29"/>
        <end position="53"/>
    </location>
</feature>
<evidence type="ECO:0000256" key="5">
    <source>
        <dbReference type="ARBA" id="ARBA00022692"/>
    </source>
</evidence>
<evidence type="ECO:0000256" key="8">
    <source>
        <dbReference type="SAM" id="Phobius"/>
    </source>
</evidence>
<evidence type="ECO:0000256" key="6">
    <source>
        <dbReference type="ARBA" id="ARBA00022989"/>
    </source>
</evidence>
<sequence>MNRENVPFATSSIRVHPSLTRGFSVAPGLLLAGLAFVALAAFMLSLAVGSVRIPLDEIVSVLLGGDASKQAWATIVLKFRLPKALTAMLAGAALSVSGLQMQTLFRNPLAGPFVLGISSGASLGVALTVLLAGVAVGLGGSTTLLAGISLAGDTSLALSAIAGSGLVLLLVMSVARRVQSGMTLLILGLMFGYTTSALVSVLIYFSVVERIQAYISWTFGSFGGVTWRQLQVMAPAILVGLAGGHLLMKPLNALLLGETYALSLGLNVRRVRLGIIGTSAVLAGVVTAFCGPIGFLGIAVPHLCRTLLHTSDHRLLLPAVSFMGATLALGADIVAGLPGSQLTLPLNAVTALLGAPVVIWVILRQRNLRQAFAG</sequence>
<dbReference type="Pfam" id="PF01032">
    <property type="entry name" value="FecCD"/>
    <property type="match status" value="1"/>
</dbReference>
<keyword evidence="4" id="KW-1003">Cell membrane</keyword>
<dbReference type="SUPFAM" id="SSF81345">
    <property type="entry name" value="ABC transporter involved in vitamin B12 uptake, BtuC"/>
    <property type="match status" value="1"/>
</dbReference>
<dbReference type="Gene3D" id="1.10.3470.10">
    <property type="entry name" value="ABC transporter involved in vitamin B12 uptake, BtuC"/>
    <property type="match status" value="1"/>
</dbReference>
<comment type="similarity">
    <text evidence="2">Belongs to the binding-protein-dependent transport system permease family. FecCD subfamily.</text>
</comment>
<keyword evidence="7 8" id="KW-0472">Membrane</keyword>
<feature type="transmembrane region" description="Helical" evidence="8">
    <location>
        <begin position="84"/>
        <end position="101"/>
    </location>
</feature>
<dbReference type="InterPro" id="IPR000522">
    <property type="entry name" value="ABC_transptr_permease_BtuC"/>
</dbReference>
<evidence type="ECO:0000256" key="7">
    <source>
        <dbReference type="ARBA" id="ARBA00023136"/>
    </source>
</evidence>
<reference evidence="9" key="1">
    <citation type="submission" date="2019-09" db="EMBL/GenBank/DDBJ databases">
        <title>Characterisation of the sponge microbiome using genome-centric metagenomics.</title>
        <authorList>
            <person name="Engelberts J.P."/>
            <person name="Robbins S.J."/>
            <person name="De Goeij J.M."/>
            <person name="Aranda M."/>
            <person name="Bell S.C."/>
            <person name="Webster N.S."/>
        </authorList>
    </citation>
    <scope>NUCLEOTIDE SEQUENCE</scope>
    <source>
        <strain evidence="9">SB0661_bin_32</strain>
    </source>
</reference>
<accession>A0A6B1D9A4</accession>
<protein>
    <submittedName>
        <fullName evidence="9">Iron ABC transporter permease</fullName>
    </submittedName>
</protein>
<dbReference type="PANTHER" id="PTHR30472:SF41">
    <property type="entry name" value="TRANSPORT SYSTEM PERMEASE PROTEIN"/>
    <property type="match status" value="1"/>
</dbReference>
<dbReference type="EMBL" id="VXMH01000071">
    <property type="protein sequence ID" value="MYC95972.1"/>
    <property type="molecule type" value="Genomic_DNA"/>
</dbReference>
<feature type="transmembrane region" description="Helical" evidence="8">
    <location>
        <begin position="113"/>
        <end position="136"/>
    </location>
</feature>
<dbReference type="AlphaFoldDB" id="A0A6B1D9A4"/>
<organism evidence="9">
    <name type="scientific">Caldilineaceae bacterium SB0661_bin_32</name>
    <dbReference type="NCBI Taxonomy" id="2605255"/>
    <lineage>
        <taxon>Bacteria</taxon>
        <taxon>Bacillati</taxon>
        <taxon>Chloroflexota</taxon>
        <taxon>Caldilineae</taxon>
        <taxon>Caldilineales</taxon>
        <taxon>Caldilineaceae</taxon>
    </lineage>
</organism>
<feature type="transmembrane region" description="Helical" evidence="8">
    <location>
        <begin position="182"/>
        <end position="205"/>
    </location>
</feature>
<dbReference type="PANTHER" id="PTHR30472">
    <property type="entry name" value="FERRIC ENTEROBACTIN TRANSPORT SYSTEM PERMEASE PROTEIN"/>
    <property type="match status" value="1"/>
</dbReference>
<name>A0A6B1D9A4_9CHLR</name>
<feature type="transmembrane region" description="Helical" evidence="8">
    <location>
        <begin position="315"/>
        <end position="338"/>
    </location>
</feature>